<keyword evidence="13" id="KW-0325">Glycoprotein</keyword>
<keyword evidence="19" id="KW-1185">Reference proteome</keyword>
<evidence type="ECO:0000256" key="6">
    <source>
        <dbReference type="ARBA" id="ARBA00022729"/>
    </source>
</evidence>
<dbReference type="SMART" id="SM00220">
    <property type="entry name" value="S_TKc"/>
    <property type="match status" value="1"/>
</dbReference>
<dbReference type="Pfam" id="PF08263">
    <property type="entry name" value="LRRNT_2"/>
    <property type="match status" value="1"/>
</dbReference>
<feature type="domain" description="Protein kinase" evidence="17">
    <location>
        <begin position="848"/>
        <end position="1129"/>
    </location>
</feature>
<dbReference type="FunFam" id="3.80.10.10:FF:000095">
    <property type="entry name" value="LRR receptor-like serine/threonine-protein kinase GSO1"/>
    <property type="match status" value="1"/>
</dbReference>
<proteinExistence type="inferred from homology"/>
<evidence type="ECO:0000256" key="2">
    <source>
        <dbReference type="ARBA" id="ARBA00008684"/>
    </source>
</evidence>
<dbReference type="FunFam" id="3.30.200.20:FF:000404">
    <property type="entry name" value="Putative LRR receptor-like serine/threonine-protein kinase"/>
    <property type="match status" value="1"/>
</dbReference>
<keyword evidence="7" id="KW-0677">Repeat</keyword>
<evidence type="ECO:0000256" key="13">
    <source>
        <dbReference type="ARBA" id="ARBA00023180"/>
    </source>
</evidence>
<dbReference type="PANTHER" id="PTHR48056">
    <property type="entry name" value="LRR RECEPTOR-LIKE SERINE/THREONINE-PROTEIN KINASE-RELATED"/>
    <property type="match status" value="1"/>
</dbReference>
<dbReference type="Gene3D" id="1.10.510.10">
    <property type="entry name" value="Transferase(Phosphotransferase) domain 1"/>
    <property type="match status" value="1"/>
</dbReference>
<sequence>MATLAFLFLITIAIPTVYFPATLTAAQRPSAETVLSEIQALTVFKRNLHDPLGALDGWDTSTPSAPCDWRGVVCYNNRVRELRLPRLHLGGRITDHLASLRELRKLSLYSNNFNGAIPPSLSQCALLRAVYLHGNSLTGTLPPAIFNLTNLQILNVAHNFLSGKISGDIPVRLRYLDLSSNTFSGEIPTNFSADSSLQLINLSFNRFSGSVPVTIGRLKNLEYLWLDSNQLHGTLPSAISNCSSLVHLSADDNALRGLIPTTIGAMPKLQVVSLSRNELSGAVPTSLLCSTANNDSSLRIVELGFNALTSIAEPPDISKCSSALGVLGLKSNQISGSFPYWLTNVTTIMKVLDLSGNLFSGQLPPEIGNLLRLEEFRVANNSLSGEIPGEIVKCSLLQVLDVEGNRFAGQVPLFLAGMRSLKVLSLGGNLFSGPIPVSLGALSQLESLDLSNNNLTGKVPDELMMQLSNLTSLNLSNNKFSGELINVGELKSLQVLNLSNCGFSGSVPASIGGLMKLETLDLSIQKLSGELPVQIFGLPNLQLVAVQENHLSGDVPQGFSSLISLNYLNLSYNAFTGDIPTTYGFLNSLVVLSLSGNRISGTIPQELGDSLNLGVLELRSNQLGGKIPGDISRLSNLKELNLGHNKLTGEIPKEISNCSSLTSLLLGGNRLSGQIPHSLPKLLNLTVLDLSSNNLSGTIPEDLSLIIPHLKYLNLSNNNLAGEIPKPLGSQFNDPSVFARNGDLCGKPLDRECADVRRRKRNRLTLLIAVAVGGAFLLALCCCGYIYSLLRWRTKLRETVIGGQKKRTSPRTSSGDKSSRGSGDGGPKLVMFNSKITYAEALEATRQFDEENVLSRGRYGLVFKATFQDGMVLAIRRLPDGFLDEGSFRKEAEDLGKVKHRNLTVLRGYYAGPPDVRLLVYDYMPNGNLSALLQEASHQDGHVLNWPMRHLIALGIARGLAYLHSASMVHGDVKPQNVLFDADFEAHLSEFGLDRVTIATPAKASSSSTTIGSLGYVSPEAALTGQATKEADVYSFGIVLMEILTGRNPVTFTQDEDIVKWVKKQLQNGQVSELLEPGLLELDPESSDWEEFLLGVKVGLLCTAPDPLDRPSIADIVFMLEGCRVGPDIPSSADPTSLPSPA</sequence>
<dbReference type="InterPro" id="IPR003591">
    <property type="entry name" value="Leu-rich_rpt_typical-subtyp"/>
</dbReference>
<dbReference type="InterPro" id="IPR000719">
    <property type="entry name" value="Prot_kinase_dom"/>
</dbReference>
<dbReference type="SUPFAM" id="SSF52047">
    <property type="entry name" value="RNI-like"/>
    <property type="match status" value="1"/>
</dbReference>
<dbReference type="Pfam" id="PF00560">
    <property type="entry name" value="LRR_1"/>
    <property type="match status" value="9"/>
</dbReference>
<keyword evidence="3" id="KW-1003">Cell membrane</keyword>
<feature type="transmembrane region" description="Helical" evidence="15">
    <location>
        <begin position="764"/>
        <end position="787"/>
    </location>
</feature>
<evidence type="ECO:0000256" key="16">
    <source>
        <dbReference type="SAM" id="SignalP"/>
    </source>
</evidence>
<keyword evidence="5 15" id="KW-0812">Transmembrane</keyword>
<dbReference type="EMBL" id="RDQH01000334">
    <property type="protein sequence ID" value="RXH91126.1"/>
    <property type="molecule type" value="Genomic_DNA"/>
</dbReference>
<gene>
    <name evidence="18" type="ORF">DVH24_020149</name>
</gene>
<dbReference type="InterPro" id="IPR013210">
    <property type="entry name" value="LRR_N_plant-typ"/>
</dbReference>
<dbReference type="GO" id="GO:0005524">
    <property type="term" value="F:ATP binding"/>
    <property type="evidence" value="ECO:0007669"/>
    <property type="project" value="UniProtKB-KW"/>
</dbReference>
<evidence type="ECO:0000256" key="11">
    <source>
        <dbReference type="ARBA" id="ARBA00023136"/>
    </source>
</evidence>
<dbReference type="InterPro" id="IPR001611">
    <property type="entry name" value="Leu-rich_rpt"/>
</dbReference>
<evidence type="ECO:0000313" key="19">
    <source>
        <dbReference type="Proteomes" id="UP000290289"/>
    </source>
</evidence>
<dbReference type="InterPro" id="IPR008271">
    <property type="entry name" value="Ser/Thr_kinase_AS"/>
</dbReference>
<name>A0A498J7H7_MALDO</name>
<keyword evidence="10 15" id="KW-1133">Transmembrane helix</keyword>
<dbReference type="PANTHER" id="PTHR48056:SF28">
    <property type="entry name" value="PROTEIN KINASE DOMAIN-CONTAINING PROTEIN"/>
    <property type="match status" value="1"/>
</dbReference>
<dbReference type="GO" id="GO:0005886">
    <property type="term" value="C:plasma membrane"/>
    <property type="evidence" value="ECO:0007669"/>
    <property type="project" value="UniProtKB-SubCell"/>
</dbReference>
<evidence type="ECO:0000256" key="9">
    <source>
        <dbReference type="ARBA" id="ARBA00022840"/>
    </source>
</evidence>
<keyword evidence="4" id="KW-0433">Leucine-rich repeat</keyword>
<evidence type="ECO:0000256" key="10">
    <source>
        <dbReference type="ARBA" id="ARBA00022989"/>
    </source>
</evidence>
<dbReference type="InterPro" id="IPR050647">
    <property type="entry name" value="Plant_LRR-RLKs"/>
</dbReference>
<dbReference type="InterPro" id="IPR011009">
    <property type="entry name" value="Kinase-like_dom_sf"/>
</dbReference>
<evidence type="ECO:0000256" key="8">
    <source>
        <dbReference type="ARBA" id="ARBA00022741"/>
    </source>
</evidence>
<comment type="similarity">
    <text evidence="2">Belongs to the protein kinase superfamily. Ser/Thr protein kinase family.</text>
</comment>
<keyword evidence="9" id="KW-0067">ATP-binding</keyword>
<dbReference type="Gene3D" id="3.80.10.10">
    <property type="entry name" value="Ribonuclease Inhibitor"/>
    <property type="match status" value="5"/>
</dbReference>
<dbReference type="Pfam" id="PF13855">
    <property type="entry name" value="LRR_8"/>
    <property type="match status" value="3"/>
</dbReference>
<dbReference type="SUPFAM" id="SSF52058">
    <property type="entry name" value="L domain-like"/>
    <property type="match status" value="2"/>
</dbReference>
<dbReference type="InterPro" id="IPR001245">
    <property type="entry name" value="Ser-Thr/Tyr_kinase_cat_dom"/>
</dbReference>
<dbReference type="FunFam" id="3.80.10.10:FF:000299">
    <property type="entry name" value="Piriformospora indica-insensitive protein 2"/>
    <property type="match status" value="1"/>
</dbReference>
<dbReference type="GO" id="GO:0033612">
    <property type="term" value="F:receptor serine/threonine kinase binding"/>
    <property type="evidence" value="ECO:0007669"/>
    <property type="project" value="TreeGrafter"/>
</dbReference>
<dbReference type="PROSITE" id="PS51450">
    <property type="entry name" value="LRR"/>
    <property type="match status" value="4"/>
</dbReference>
<keyword evidence="8" id="KW-0547">Nucleotide-binding</keyword>
<evidence type="ECO:0000256" key="7">
    <source>
        <dbReference type="ARBA" id="ARBA00022737"/>
    </source>
</evidence>
<reference evidence="18 19" key="1">
    <citation type="submission" date="2018-10" db="EMBL/GenBank/DDBJ databases">
        <title>A high-quality apple genome assembly.</title>
        <authorList>
            <person name="Hu J."/>
        </authorList>
    </citation>
    <scope>NUCLEOTIDE SEQUENCE [LARGE SCALE GENOMIC DNA]</scope>
    <source>
        <strain evidence="19">cv. HFTH1</strain>
        <tissue evidence="18">Young leaf</tissue>
    </source>
</reference>
<evidence type="ECO:0000259" key="17">
    <source>
        <dbReference type="PROSITE" id="PS50011"/>
    </source>
</evidence>
<keyword evidence="12" id="KW-0675">Receptor</keyword>
<dbReference type="SMART" id="SM00365">
    <property type="entry name" value="LRR_SD22"/>
    <property type="match status" value="6"/>
</dbReference>
<dbReference type="AlphaFoldDB" id="A0A498J7H7"/>
<keyword evidence="11 15" id="KW-0472">Membrane</keyword>
<organism evidence="18 19">
    <name type="scientific">Malus domestica</name>
    <name type="common">Apple</name>
    <name type="synonym">Pyrus malus</name>
    <dbReference type="NCBI Taxonomy" id="3750"/>
    <lineage>
        <taxon>Eukaryota</taxon>
        <taxon>Viridiplantae</taxon>
        <taxon>Streptophyta</taxon>
        <taxon>Embryophyta</taxon>
        <taxon>Tracheophyta</taxon>
        <taxon>Spermatophyta</taxon>
        <taxon>Magnoliopsida</taxon>
        <taxon>eudicotyledons</taxon>
        <taxon>Gunneridae</taxon>
        <taxon>Pentapetalae</taxon>
        <taxon>rosids</taxon>
        <taxon>fabids</taxon>
        <taxon>Rosales</taxon>
        <taxon>Rosaceae</taxon>
        <taxon>Amygdaloideae</taxon>
        <taxon>Maleae</taxon>
        <taxon>Malus</taxon>
    </lineage>
</organism>
<accession>A0A498J7H7</accession>
<evidence type="ECO:0000256" key="1">
    <source>
        <dbReference type="ARBA" id="ARBA00004251"/>
    </source>
</evidence>
<feature type="signal peptide" evidence="16">
    <location>
        <begin position="1"/>
        <end position="18"/>
    </location>
</feature>
<dbReference type="Proteomes" id="UP000290289">
    <property type="component" value="Chromosome 8"/>
</dbReference>
<dbReference type="FunFam" id="3.80.10.10:FF:000041">
    <property type="entry name" value="LRR receptor-like serine/threonine-protein kinase ERECTA"/>
    <property type="match status" value="1"/>
</dbReference>
<comment type="subcellular location">
    <subcellularLocation>
        <location evidence="1">Cell membrane</location>
        <topology evidence="1">Single-pass type I membrane protein</topology>
    </subcellularLocation>
</comment>
<keyword evidence="6 16" id="KW-0732">Signal</keyword>
<protein>
    <recommendedName>
        <fullName evidence="17">Protein kinase domain-containing protein</fullName>
    </recommendedName>
</protein>
<evidence type="ECO:0000256" key="3">
    <source>
        <dbReference type="ARBA" id="ARBA00022475"/>
    </source>
</evidence>
<dbReference type="PROSITE" id="PS50011">
    <property type="entry name" value="PROTEIN_KINASE_DOM"/>
    <property type="match status" value="1"/>
</dbReference>
<dbReference type="SMART" id="SM00369">
    <property type="entry name" value="LRR_TYP"/>
    <property type="match status" value="9"/>
</dbReference>
<dbReference type="SUPFAM" id="SSF56112">
    <property type="entry name" value="Protein kinase-like (PK-like)"/>
    <property type="match status" value="1"/>
</dbReference>
<dbReference type="FunFam" id="3.80.10.10:FF:000101">
    <property type="entry name" value="LRR receptor-like serine/threonine-protein kinase ERECTA"/>
    <property type="match status" value="1"/>
</dbReference>
<dbReference type="PRINTS" id="PR00019">
    <property type="entry name" value="LEURICHRPT"/>
</dbReference>
<dbReference type="Gene3D" id="3.30.200.20">
    <property type="entry name" value="Phosphorylase Kinase, domain 1"/>
    <property type="match status" value="1"/>
</dbReference>
<feature type="chain" id="PRO_5019716293" description="Protein kinase domain-containing protein" evidence="16">
    <location>
        <begin position="19"/>
        <end position="1142"/>
    </location>
</feature>
<dbReference type="InterPro" id="IPR032675">
    <property type="entry name" value="LRR_dom_sf"/>
</dbReference>
<evidence type="ECO:0000313" key="18">
    <source>
        <dbReference type="EMBL" id="RXH91126.1"/>
    </source>
</evidence>
<dbReference type="GO" id="GO:0004672">
    <property type="term" value="F:protein kinase activity"/>
    <property type="evidence" value="ECO:0007669"/>
    <property type="project" value="InterPro"/>
</dbReference>
<dbReference type="Pfam" id="PF07714">
    <property type="entry name" value="PK_Tyr_Ser-Thr"/>
    <property type="match status" value="1"/>
</dbReference>
<evidence type="ECO:0000256" key="12">
    <source>
        <dbReference type="ARBA" id="ARBA00023170"/>
    </source>
</evidence>
<feature type="region of interest" description="Disordered" evidence="14">
    <location>
        <begin position="801"/>
        <end position="828"/>
    </location>
</feature>
<evidence type="ECO:0000256" key="14">
    <source>
        <dbReference type="SAM" id="MobiDB-lite"/>
    </source>
</evidence>
<evidence type="ECO:0000256" key="5">
    <source>
        <dbReference type="ARBA" id="ARBA00022692"/>
    </source>
</evidence>
<comment type="caution">
    <text evidence="18">The sequence shown here is derived from an EMBL/GenBank/DDBJ whole genome shotgun (WGS) entry which is preliminary data.</text>
</comment>
<evidence type="ECO:0000256" key="4">
    <source>
        <dbReference type="ARBA" id="ARBA00022614"/>
    </source>
</evidence>
<dbReference type="PROSITE" id="PS00108">
    <property type="entry name" value="PROTEIN_KINASE_ST"/>
    <property type="match status" value="1"/>
</dbReference>
<dbReference type="FunFam" id="1.10.510.10:FF:000192">
    <property type="entry name" value="LRR receptor-like serine/threonine-protein kinase RPK2"/>
    <property type="match status" value="1"/>
</dbReference>
<evidence type="ECO:0000256" key="15">
    <source>
        <dbReference type="SAM" id="Phobius"/>
    </source>
</evidence>